<gene>
    <name evidence="1" type="ORF">T03_6365</name>
</gene>
<evidence type="ECO:0000313" key="1">
    <source>
        <dbReference type="EMBL" id="KRY05516.1"/>
    </source>
</evidence>
<evidence type="ECO:0000313" key="2">
    <source>
        <dbReference type="Proteomes" id="UP000054653"/>
    </source>
</evidence>
<proteinExistence type="predicted"/>
<organism evidence="1 2">
    <name type="scientific">Trichinella britovi</name>
    <name type="common">Parasitic roundworm</name>
    <dbReference type="NCBI Taxonomy" id="45882"/>
    <lineage>
        <taxon>Eukaryota</taxon>
        <taxon>Metazoa</taxon>
        <taxon>Ecdysozoa</taxon>
        <taxon>Nematoda</taxon>
        <taxon>Enoplea</taxon>
        <taxon>Dorylaimia</taxon>
        <taxon>Trichinellida</taxon>
        <taxon>Trichinellidae</taxon>
        <taxon>Trichinella</taxon>
    </lineage>
</organism>
<protein>
    <submittedName>
        <fullName evidence="1">Uncharacterized protein</fullName>
    </submittedName>
</protein>
<sequence length="54" mass="6212">MQSSHLQAVSLIRIQVVKKEPDVSSVFQVTTRQAYIKKFKCVNVHPPYTVILKK</sequence>
<reference evidence="1 2" key="1">
    <citation type="submission" date="2015-01" db="EMBL/GenBank/DDBJ databases">
        <title>Evolution of Trichinella species and genotypes.</title>
        <authorList>
            <person name="Korhonen P.K."/>
            <person name="Edoardo P."/>
            <person name="Giuseppe L.R."/>
            <person name="Gasser R.B."/>
        </authorList>
    </citation>
    <scope>NUCLEOTIDE SEQUENCE [LARGE SCALE GENOMIC DNA]</scope>
    <source>
        <strain evidence="1">ISS120</strain>
    </source>
</reference>
<dbReference type="EMBL" id="JYDI01004955">
    <property type="protein sequence ID" value="KRY05516.1"/>
    <property type="molecule type" value="Genomic_DNA"/>
</dbReference>
<comment type="caution">
    <text evidence="1">The sequence shown here is derived from an EMBL/GenBank/DDBJ whole genome shotgun (WGS) entry which is preliminary data.</text>
</comment>
<dbReference type="AlphaFoldDB" id="A0A0V0YZD8"/>
<accession>A0A0V0YZD8</accession>
<keyword evidence="2" id="KW-1185">Reference proteome</keyword>
<dbReference type="Proteomes" id="UP000054653">
    <property type="component" value="Unassembled WGS sequence"/>
</dbReference>
<name>A0A0V0YZD8_TRIBR</name>